<keyword evidence="2" id="KW-0472">Membrane</keyword>
<name>A0A8J6PR39_9FLAO</name>
<evidence type="ECO:0000259" key="5">
    <source>
        <dbReference type="Pfam" id="PF14905"/>
    </source>
</evidence>
<organism evidence="6 7">
    <name type="scientific">Aestuariibaculum marinum</name>
    <dbReference type="NCBI Taxonomy" id="2683592"/>
    <lineage>
        <taxon>Bacteria</taxon>
        <taxon>Pseudomonadati</taxon>
        <taxon>Bacteroidota</taxon>
        <taxon>Flavobacteriia</taxon>
        <taxon>Flavobacteriales</taxon>
        <taxon>Flavobacteriaceae</taxon>
    </lineage>
</organism>
<dbReference type="PANTHER" id="PTHR40980:SF4">
    <property type="entry name" value="TONB-DEPENDENT RECEPTOR-LIKE BETA-BARREL DOMAIN-CONTAINING PROTEIN"/>
    <property type="match status" value="1"/>
</dbReference>
<sequence length="810" mass="93745">MLRKLLLHFLCYFPLLALAQNYTISGHVVDENKIEVAYSNIVLIDSDNEYIIGTTTDDSGNFIFEDIHKGTYQLKISYLGFEPYNVTFELYKNIAFNNIVLNEKAEALDGVVVTAKRPTVKRLIDRVVFNVENSTLSNYNVLDVLKHTPGVMVSDNKITVKNGEPIIYLNDKRVYLSSNEIQQLLEGTTAQNLKSIEVVTNPPAKYEAEGNAVINIVTSKNITAGYNGTIFGNYKQGYKYPKYALGTSHFFKTNKLDAYLNYSGSPRKDYRHNDEIVNFKDELNQTSSIWETDFKRTKESLNHNINANIDYELNENNTLSFSSSILIGPEKNTNTDVNSTTQMFSANYVLDSLFNTTNNANFKTNNLAFNLDFVHDFKREGEKLSVNLHHTNYDFASLQNVNTNYYLTNENVPFRESIFQTNNSQSTKLYTGQVDYELPFENNGQFETGLKVSDINSGSYINQFIVNNGQQSTDIDELDTFLYDEMNYAVYASFSKDWDNWSFKTGLRLEHTDLTGESETISNSNESTYTKLFPSFYLLDRINDNHQIYFSYNKRISRPRYNDLNPFKYYLNDNTYLVGNPTLKPQIDDVFTLGYTLKDTYTFEVYYRYEDNPSLELFQQDNVNNKVRYIKTNIDRNISYGLDFMTYTNIVSNWNLYVLSSLFYYEGKYYNDSLLITNDKWSVYAQVVNYFTLLKDKSLSIDVSYNYISPMVDGPSVYSTRHGLDISVRKSFWDNRASLSVGVTDVFNTQNFDLSNNYADQDLFMTSRMENRLFTLGFNYKFGNYKLSTNKKEINSEERNRLENNNSSHN</sequence>
<accession>A0A8J6PR39</accession>
<keyword evidence="6" id="KW-0675">Receptor</keyword>
<dbReference type="Gene3D" id="2.40.170.20">
    <property type="entry name" value="TonB-dependent receptor, beta-barrel domain"/>
    <property type="match status" value="1"/>
</dbReference>
<dbReference type="PANTHER" id="PTHR40980">
    <property type="entry name" value="PLUG DOMAIN-CONTAINING PROTEIN"/>
    <property type="match status" value="1"/>
</dbReference>
<proteinExistence type="predicted"/>
<evidence type="ECO:0000313" key="6">
    <source>
        <dbReference type="EMBL" id="MBD0822772.1"/>
    </source>
</evidence>
<evidence type="ECO:0000313" key="7">
    <source>
        <dbReference type="Proteomes" id="UP000621516"/>
    </source>
</evidence>
<gene>
    <name evidence="6" type="ORF">ICJ85_01945</name>
</gene>
<comment type="subcellular location">
    <subcellularLocation>
        <location evidence="1">Cell outer membrane</location>
    </subcellularLocation>
</comment>
<dbReference type="Pfam" id="PF14905">
    <property type="entry name" value="OMP_b-brl_3"/>
    <property type="match status" value="1"/>
</dbReference>
<dbReference type="SUPFAM" id="SSF56935">
    <property type="entry name" value="Porins"/>
    <property type="match status" value="1"/>
</dbReference>
<evidence type="ECO:0000256" key="3">
    <source>
        <dbReference type="ARBA" id="ARBA00023237"/>
    </source>
</evidence>
<dbReference type="Gene3D" id="2.60.40.1120">
    <property type="entry name" value="Carboxypeptidase-like, regulatory domain"/>
    <property type="match status" value="1"/>
</dbReference>
<evidence type="ECO:0000256" key="4">
    <source>
        <dbReference type="SAM" id="SignalP"/>
    </source>
</evidence>
<dbReference type="InterPro" id="IPR036942">
    <property type="entry name" value="Beta-barrel_TonB_sf"/>
</dbReference>
<dbReference type="EMBL" id="JACVXD010000001">
    <property type="protein sequence ID" value="MBD0822772.1"/>
    <property type="molecule type" value="Genomic_DNA"/>
</dbReference>
<comment type="caution">
    <text evidence="6">The sequence shown here is derived from an EMBL/GenBank/DDBJ whole genome shotgun (WGS) entry which is preliminary data.</text>
</comment>
<dbReference type="Pfam" id="PF13715">
    <property type="entry name" value="CarbopepD_reg_2"/>
    <property type="match status" value="1"/>
</dbReference>
<feature type="chain" id="PRO_5035320896" evidence="4">
    <location>
        <begin position="20"/>
        <end position="810"/>
    </location>
</feature>
<dbReference type="InterPro" id="IPR008969">
    <property type="entry name" value="CarboxyPept-like_regulatory"/>
</dbReference>
<keyword evidence="4" id="KW-0732">Signal</keyword>
<dbReference type="AlphaFoldDB" id="A0A8J6PR39"/>
<keyword evidence="3" id="KW-0998">Cell outer membrane</keyword>
<keyword evidence="7" id="KW-1185">Reference proteome</keyword>
<feature type="domain" description="Outer membrane protein beta-barrel" evidence="5">
    <location>
        <begin position="375"/>
        <end position="780"/>
    </location>
</feature>
<protein>
    <submittedName>
        <fullName evidence="6">TonB-dependent receptor</fullName>
    </submittedName>
</protein>
<dbReference type="SUPFAM" id="SSF49464">
    <property type="entry name" value="Carboxypeptidase regulatory domain-like"/>
    <property type="match status" value="1"/>
</dbReference>
<feature type="signal peptide" evidence="4">
    <location>
        <begin position="1"/>
        <end position="19"/>
    </location>
</feature>
<dbReference type="GO" id="GO:0009279">
    <property type="term" value="C:cell outer membrane"/>
    <property type="evidence" value="ECO:0007669"/>
    <property type="project" value="UniProtKB-SubCell"/>
</dbReference>
<dbReference type="Proteomes" id="UP000621516">
    <property type="component" value="Unassembled WGS sequence"/>
</dbReference>
<reference evidence="6 7" key="1">
    <citation type="journal article" date="2018" name="J. Microbiol.">
        <title>Aestuariibaculum marinum sp. nov., a marine bacterium isolated from seawater in South Korea.</title>
        <authorList>
            <person name="Choi J."/>
            <person name="Lee D."/>
            <person name="Jang J.H."/>
            <person name="Cha S."/>
            <person name="Seo T."/>
        </authorList>
    </citation>
    <scope>NUCLEOTIDE SEQUENCE [LARGE SCALE GENOMIC DNA]</scope>
    <source>
        <strain evidence="6 7">IP7</strain>
    </source>
</reference>
<evidence type="ECO:0000256" key="2">
    <source>
        <dbReference type="ARBA" id="ARBA00023136"/>
    </source>
</evidence>
<evidence type="ECO:0000256" key="1">
    <source>
        <dbReference type="ARBA" id="ARBA00004442"/>
    </source>
</evidence>
<dbReference type="InterPro" id="IPR041700">
    <property type="entry name" value="OMP_b-brl_3"/>
</dbReference>